<sequence>MNATRTVSESGGLPAHHIDAFLDRLRTAHYSEVSLRKKRRVLCAFSGWMKNRNIDLIDLDESVTARFLN</sequence>
<reference evidence="1 2" key="1">
    <citation type="submission" date="2016-11" db="EMBL/GenBank/DDBJ databases">
        <authorList>
            <person name="Jaros S."/>
            <person name="Januszkiewicz K."/>
            <person name="Wedrychowicz H."/>
        </authorList>
    </citation>
    <scope>NUCLEOTIDE SEQUENCE [LARGE SCALE GENOMIC DNA]</scope>
    <source>
        <strain evidence="1 2">LMG 20594</strain>
    </source>
</reference>
<dbReference type="Proteomes" id="UP000184395">
    <property type="component" value="Unassembled WGS sequence"/>
</dbReference>
<dbReference type="AlphaFoldDB" id="A0A1M6R9D6"/>
<dbReference type="EMBL" id="FRAB01000018">
    <property type="protein sequence ID" value="SHK29040.1"/>
    <property type="molecule type" value="Genomic_DNA"/>
</dbReference>
<protein>
    <recommendedName>
        <fullName evidence="3">Phage integrase, N-terminal SAM-like domain</fullName>
    </recommendedName>
</protein>
<name>A0A1M6R9D6_9BURK</name>
<feature type="non-terminal residue" evidence="1">
    <location>
        <position position="69"/>
    </location>
</feature>
<gene>
    <name evidence="1" type="ORF">SAMN05192548_10181</name>
</gene>
<proteinExistence type="predicted"/>
<evidence type="ECO:0000313" key="2">
    <source>
        <dbReference type="Proteomes" id="UP000184395"/>
    </source>
</evidence>
<organism evidence="1 2">
    <name type="scientific">Paraburkholderia terricola</name>
    <dbReference type="NCBI Taxonomy" id="169427"/>
    <lineage>
        <taxon>Bacteria</taxon>
        <taxon>Pseudomonadati</taxon>
        <taxon>Pseudomonadota</taxon>
        <taxon>Betaproteobacteria</taxon>
        <taxon>Burkholderiales</taxon>
        <taxon>Burkholderiaceae</taxon>
        <taxon>Paraburkholderia</taxon>
    </lineage>
</organism>
<accession>A0A1M6R9D6</accession>
<evidence type="ECO:0008006" key="3">
    <source>
        <dbReference type="Google" id="ProtNLM"/>
    </source>
</evidence>
<evidence type="ECO:0000313" key="1">
    <source>
        <dbReference type="EMBL" id="SHK29040.1"/>
    </source>
</evidence>